<dbReference type="InterPro" id="IPR000524">
    <property type="entry name" value="Tscrpt_reg_HTH_GntR"/>
</dbReference>
<name>A0A3G9J3U1_9FIRM</name>
<keyword evidence="2" id="KW-0805">Transcription regulation</keyword>
<dbReference type="InterPro" id="IPR028978">
    <property type="entry name" value="Chorismate_lyase_/UTRA_dom_sf"/>
</dbReference>
<proteinExistence type="predicted"/>
<dbReference type="GO" id="GO:0003700">
    <property type="term" value="F:DNA-binding transcription factor activity"/>
    <property type="evidence" value="ECO:0007669"/>
    <property type="project" value="InterPro"/>
</dbReference>
<dbReference type="Proteomes" id="UP000268059">
    <property type="component" value="Chromosome"/>
</dbReference>
<feature type="domain" description="HTH gntR-type" evidence="5">
    <location>
        <begin position="1"/>
        <end position="69"/>
    </location>
</feature>
<dbReference type="FunCoup" id="A0A3G9J3U1">
    <property type="interactions" value="20"/>
</dbReference>
<evidence type="ECO:0000256" key="4">
    <source>
        <dbReference type="ARBA" id="ARBA00023163"/>
    </source>
</evidence>
<reference evidence="6 7" key="1">
    <citation type="submission" date="2018-11" db="EMBL/GenBank/DDBJ databases">
        <title>Novel Erysipelotrichaceae bacterium isolated from small intestine of a swine.</title>
        <authorList>
            <person name="Kim J.S."/>
            <person name="Choe H."/>
            <person name="Lee Y.R."/>
            <person name="Kim K.M."/>
            <person name="Park D.S."/>
        </authorList>
    </citation>
    <scope>NUCLEOTIDE SEQUENCE [LARGE SCALE GENOMIC DNA]</scope>
    <source>
        <strain evidence="6 7">SG0102</strain>
    </source>
</reference>
<sequence>MPKYKTIADEIRAKILNHEYELGQKLPYEYVLCVTYHCNKETMKKALDILVKEGYIIRRRGAGTFVKDTKPENLSTRTNNRSLTIRYKGIKKVTTDVITFEVIPCDAFLADKLHIEEGDFVYHIIRNRSLDDVPYVVEISYIPLALIPNLKIDILRHSLYEYVVSALKLKVQSTSVVITADVSGDNEQQFLGLKAVEPYIQEACISYLSDGSVLEYTMDRFHYKSYEFKTNIISQ</sequence>
<dbReference type="PANTHER" id="PTHR44846:SF5">
    <property type="entry name" value="HTH-TYPE TRANSCRIPTIONAL REGULATOR GMUR"/>
    <property type="match status" value="1"/>
</dbReference>
<dbReference type="Gene3D" id="1.10.10.10">
    <property type="entry name" value="Winged helix-like DNA-binding domain superfamily/Winged helix DNA-binding domain"/>
    <property type="match status" value="1"/>
</dbReference>
<evidence type="ECO:0000256" key="3">
    <source>
        <dbReference type="ARBA" id="ARBA00023125"/>
    </source>
</evidence>
<dbReference type="RefSeq" id="WP_125118376.1">
    <property type="nucleotide sequence ID" value="NZ_AP019309.1"/>
</dbReference>
<dbReference type="OrthoDB" id="9815017at2"/>
<evidence type="ECO:0000259" key="5">
    <source>
        <dbReference type="PROSITE" id="PS50949"/>
    </source>
</evidence>
<dbReference type="InterPro" id="IPR050679">
    <property type="entry name" value="Bact_HTH_transcr_reg"/>
</dbReference>
<evidence type="ECO:0000256" key="2">
    <source>
        <dbReference type="ARBA" id="ARBA00023015"/>
    </source>
</evidence>
<keyword evidence="7" id="KW-1185">Reference proteome</keyword>
<dbReference type="AlphaFoldDB" id="A0A3G9J3U1"/>
<dbReference type="SUPFAM" id="SSF64288">
    <property type="entry name" value="Chorismate lyase-like"/>
    <property type="match status" value="1"/>
</dbReference>
<organism evidence="6 7">
    <name type="scientific">Intestinibaculum porci</name>
    <dbReference type="NCBI Taxonomy" id="2487118"/>
    <lineage>
        <taxon>Bacteria</taxon>
        <taxon>Bacillati</taxon>
        <taxon>Bacillota</taxon>
        <taxon>Erysipelotrichia</taxon>
        <taxon>Erysipelotrichales</taxon>
        <taxon>Erysipelotrichaceae</taxon>
        <taxon>Intestinibaculum</taxon>
    </lineage>
</organism>
<dbReference type="SUPFAM" id="SSF46785">
    <property type="entry name" value="Winged helix' DNA-binding domain"/>
    <property type="match status" value="1"/>
</dbReference>
<dbReference type="GO" id="GO:0045892">
    <property type="term" value="P:negative regulation of DNA-templated transcription"/>
    <property type="evidence" value="ECO:0007669"/>
    <property type="project" value="TreeGrafter"/>
</dbReference>
<dbReference type="KEGG" id="ebm:SG0102_03600"/>
<dbReference type="InterPro" id="IPR011663">
    <property type="entry name" value="UTRA"/>
</dbReference>
<dbReference type="PROSITE" id="PS50949">
    <property type="entry name" value="HTH_GNTR"/>
    <property type="match status" value="1"/>
</dbReference>
<evidence type="ECO:0000313" key="7">
    <source>
        <dbReference type="Proteomes" id="UP000268059"/>
    </source>
</evidence>
<evidence type="ECO:0000313" key="6">
    <source>
        <dbReference type="EMBL" id="BBH25426.1"/>
    </source>
</evidence>
<keyword evidence="3" id="KW-0238">DNA-binding</keyword>
<keyword evidence="4" id="KW-0804">Transcription</keyword>
<dbReference type="InterPro" id="IPR036388">
    <property type="entry name" value="WH-like_DNA-bd_sf"/>
</dbReference>
<dbReference type="PANTHER" id="PTHR44846">
    <property type="entry name" value="MANNOSYL-D-GLYCERATE TRANSPORT/METABOLISM SYSTEM REPRESSOR MNGR-RELATED"/>
    <property type="match status" value="1"/>
</dbReference>
<dbReference type="Pfam" id="PF07702">
    <property type="entry name" value="UTRA"/>
    <property type="match status" value="1"/>
</dbReference>
<dbReference type="CDD" id="cd07377">
    <property type="entry name" value="WHTH_GntR"/>
    <property type="match status" value="1"/>
</dbReference>
<dbReference type="Gene3D" id="3.40.1410.10">
    <property type="entry name" value="Chorismate lyase-like"/>
    <property type="match status" value="1"/>
</dbReference>
<dbReference type="EMBL" id="AP019309">
    <property type="protein sequence ID" value="BBH25426.1"/>
    <property type="molecule type" value="Genomic_DNA"/>
</dbReference>
<dbReference type="InterPro" id="IPR036390">
    <property type="entry name" value="WH_DNA-bd_sf"/>
</dbReference>
<evidence type="ECO:0000256" key="1">
    <source>
        <dbReference type="ARBA" id="ARBA00022491"/>
    </source>
</evidence>
<dbReference type="Pfam" id="PF00392">
    <property type="entry name" value="GntR"/>
    <property type="match status" value="1"/>
</dbReference>
<protein>
    <submittedName>
        <fullName evidence="6">GntR family transcriptional regulator</fullName>
    </submittedName>
</protein>
<dbReference type="SMART" id="SM00866">
    <property type="entry name" value="UTRA"/>
    <property type="match status" value="1"/>
</dbReference>
<dbReference type="GO" id="GO:0003677">
    <property type="term" value="F:DNA binding"/>
    <property type="evidence" value="ECO:0007669"/>
    <property type="project" value="UniProtKB-KW"/>
</dbReference>
<dbReference type="InParanoid" id="A0A3G9J3U1"/>
<dbReference type="FunFam" id="3.40.1410.10:FF:000008">
    <property type="entry name" value="Transcriptional regulator, GntR family"/>
    <property type="match status" value="1"/>
</dbReference>
<gene>
    <name evidence="6" type="ORF">SG0102_03600</name>
</gene>
<accession>A0A3G9J3U1</accession>
<keyword evidence="1" id="KW-0678">Repressor</keyword>
<dbReference type="SMART" id="SM00345">
    <property type="entry name" value="HTH_GNTR"/>
    <property type="match status" value="1"/>
</dbReference>